<dbReference type="PANTHER" id="PTHR43599">
    <property type="entry name" value="MULTIFUNCTIONAL PROTEIN ADE2"/>
    <property type="match status" value="1"/>
</dbReference>
<dbReference type="EMBL" id="UOEN01000231">
    <property type="protein sequence ID" value="VAW14658.1"/>
    <property type="molecule type" value="Genomic_DNA"/>
</dbReference>
<dbReference type="Gene3D" id="3.30.470.20">
    <property type="entry name" value="ATP-grasp fold, B domain"/>
    <property type="match status" value="1"/>
</dbReference>
<gene>
    <name evidence="10" type="ORF">MNBD_BACTEROID05-1094</name>
</gene>
<comment type="pathway">
    <text evidence="1">Purine metabolism; IMP biosynthesis via de novo pathway; 5-amino-1-(5-phospho-D-ribosyl)imidazole-4-carboxamide from 5-amino-1-(5-phospho-D-ribosyl)imidazole-4-carboxylate: step 1/2.</text>
</comment>
<reference evidence="10" key="1">
    <citation type="submission" date="2018-06" db="EMBL/GenBank/DDBJ databases">
        <authorList>
            <person name="Zhirakovskaya E."/>
        </authorList>
    </citation>
    <scope>NUCLEOTIDE SEQUENCE</scope>
</reference>
<dbReference type="InterPro" id="IPR028923">
    <property type="entry name" value="SAICAR_synt/ADE2_N"/>
</dbReference>
<evidence type="ECO:0000256" key="2">
    <source>
        <dbReference type="ARBA" id="ARBA00010190"/>
    </source>
</evidence>
<dbReference type="EC" id="6.3.2.6" evidence="3"/>
<dbReference type="InterPro" id="IPR050089">
    <property type="entry name" value="SAICAR_synthetase"/>
</dbReference>
<keyword evidence="4 10" id="KW-0436">Ligase</keyword>
<evidence type="ECO:0000259" key="9">
    <source>
        <dbReference type="Pfam" id="PF01259"/>
    </source>
</evidence>
<dbReference type="GO" id="GO:0004639">
    <property type="term" value="F:phosphoribosylaminoimidazolesuccinocarboxamide synthase activity"/>
    <property type="evidence" value="ECO:0007669"/>
    <property type="project" value="UniProtKB-EC"/>
</dbReference>
<evidence type="ECO:0000256" key="4">
    <source>
        <dbReference type="ARBA" id="ARBA00022598"/>
    </source>
</evidence>
<evidence type="ECO:0000256" key="3">
    <source>
        <dbReference type="ARBA" id="ARBA00012217"/>
    </source>
</evidence>
<keyword evidence="7" id="KW-0067">ATP-binding</keyword>
<organism evidence="10">
    <name type="scientific">hydrothermal vent metagenome</name>
    <dbReference type="NCBI Taxonomy" id="652676"/>
    <lineage>
        <taxon>unclassified sequences</taxon>
        <taxon>metagenomes</taxon>
        <taxon>ecological metagenomes</taxon>
    </lineage>
</organism>
<evidence type="ECO:0000256" key="1">
    <source>
        <dbReference type="ARBA" id="ARBA00004672"/>
    </source>
</evidence>
<dbReference type="CDD" id="cd01415">
    <property type="entry name" value="SAICAR_synt_PurC"/>
    <property type="match status" value="1"/>
</dbReference>
<dbReference type="AlphaFoldDB" id="A0A3B0T9C3"/>
<comment type="similarity">
    <text evidence="2">Belongs to the SAICAR synthetase family.</text>
</comment>
<evidence type="ECO:0000256" key="8">
    <source>
        <dbReference type="ARBA" id="ARBA00048475"/>
    </source>
</evidence>
<dbReference type="UniPathway" id="UPA00074">
    <property type="reaction ID" value="UER00131"/>
</dbReference>
<keyword evidence="5" id="KW-0547">Nucleotide-binding</keyword>
<evidence type="ECO:0000313" key="10">
    <source>
        <dbReference type="EMBL" id="VAW14658.1"/>
    </source>
</evidence>
<proteinExistence type="inferred from homology"/>
<dbReference type="InterPro" id="IPR033934">
    <property type="entry name" value="SAICAR_synt_PurC"/>
</dbReference>
<feature type="domain" description="SAICAR synthetase/ADE2 N-terminal" evidence="9">
    <location>
        <begin position="6"/>
        <end position="231"/>
    </location>
</feature>
<dbReference type="GO" id="GO:0006189">
    <property type="term" value="P:'de novo' IMP biosynthetic process"/>
    <property type="evidence" value="ECO:0007669"/>
    <property type="project" value="UniProtKB-UniPathway"/>
</dbReference>
<dbReference type="NCBIfam" id="TIGR00081">
    <property type="entry name" value="purC"/>
    <property type="match status" value="1"/>
</dbReference>
<evidence type="ECO:0000256" key="5">
    <source>
        <dbReference type="ARBA" id="ARBA00022741"/>
    </source>
</evidence>
<dbReference type="Pfam" id="PF01259">
    <property type="entry name" value="SAICAR_synt"/>
    <property type="match status" value="1"/>
</dbReference>
<dbReference type="SUPFAM" id="SSF56104">
    <property type="entry name" value="SAICAR synthase-like"/>
    <property type="match status" value="1"/>
</dbReference>
<dbReference type="PROSITE" id="PS01058">
    <property type="entry name" value="SAICAR_SYNTHETASE_2"/>
    <property type="match status" value="1"/>
</dbReference>
<dbReference type="PANTHER" id="PTHR43599:SF3">
    <property type="entry name" value="SI:DKEY-6E2.2"/>
    <property type="match status" value="1"/>
</dbReference>
<dbReference type="HAMAP" id="MF_00137">
    <property type="entry name" value="SAICAR_synth"/>
    <property type="match status" value="1"/>
</dbReference>
<name>A0A3B0T9C3_9ZZZZ</name>
<dbReference type="PROSITE" id="PS01057">
    <property type="entry name" value="SAICAR_SYNTHETASE_1"/>
    <property type="match status" value="1"/>
</dbReference>
<dbReference type="InterPro" id="IPR018236">
    <property type="entry name" value="SAICAR_synthetase_CS"/>
</dbReference>
<comment type="catalytic activity">
    <reaction evidence="8">
        <text>5-amino-1-(5-phospho-D-ribosyl)imidazole-4-carboxylate + L-aspartate + ATP = (2S)-2-[5-amino-1-(5-phospho-beta-D-ribosyl)imidazole-4-carboxamido]succinate + ADP + phosphate + 2 H(+)</text>
        <dbReference type="Rhea" id="RHEA:22628"/>
        <dbReference type="ChEBI" id="CHEBI:15378"/>
        <dbReference type="ChEBI" id="CHEBI:29991"/>
        <dbReference type="ChEBI" id="CHEBI:30616"/>
        <dbReference type="ChEBI" id="CHEBI:43474"/>
        <dbReference type="ChEBI" id="CHEBI:58443"/>
        <dbReference type="ChEBI" id="CHEBI:77657"/>
        <dbReference type="ChEBI" id="CHEBI:456216"/>
        <dbReference type="EC" id="6.3.2.6"/>
    </reaction>
</comment>
<protein>
    <recommendedName>
        <fullName evidence="3">phosphoribosylaminoimidazolesuccinocarboxamide synthase</fullName>
        <ecNumber evidence="3">6.3.2.6</ecNumber>
    </recommendedName>
</protein>
<dbReference type="InterPro" id="IPR001636">
    <property type="entry name" value="SAICAR_synth"/>
</dbReference>
<dbReference type="FunFam" id="3.30.470.20:FF:000006">
    <property type="entry name" value="Phosphoribosylaminoimidazole-succinocarboxamide synthase"/>
    <property type="match status" value="1"/>
</dbReference>
<accession>A0A3B0T9C3</accession>
<sequence>MEKKDQIYEGKAKILYKTDDPELVIQYFKDDATAFNAAKKGTIEDKGVMNNAISSKIFEYLKSQGIPTHFEEKLNDREMLIKSVKIVPIEVIVRNRAAGSFSRNYDVEEGTELKNTVIEFSYKRDDLNDPLINEYHIRAMGLATDQDLETIKTLTFKINDLLSKFFNSLDLELIDFKLEFGRFKGDIILADEISPDTCRLWEVGTGNRLDKDRFRHDLGNVKEAYQDVVNRVTQQG</sequence>
<evidence type="ECO:0000256" key="6">
    <source>
        <dbReference type="ARBA" id="ARBA00022755"/>
    </source>
</evidence>
<keyword evidence="6" id="KW-0658">Purine biosynthesis</keyword>
<dbReference type="Gene3D" id="3.30.200.20">
    <property type="entry name" value="Phosphorylase Kinase, domain 1"/>
    <property type="match status" value="1"/>
</dbReference>
<dbReference type="GO" id="GO:0009236">
    <property type="term" value="P:cobalamin biosynthetic process"/>
    <property type="evidence" value="ECO:0007669"/>
    <property type="project" value="InterPro"/>
</dbReference>
<evidence type="ECO:0000256" key="7">
    <source>
        <dbReference type="ARBA" id="ARBA00022840"/>
    </source>
</evidence>
<dbReference type="GO" id="GO:0005524">
    <property type="term" value="F:ATP binding"/>
    <property type="evidence" value="ECO:0007669"/>
    <property type="project" value="UniProtKB-KW"/>
</dbReference>